<gene>
    <name evidence="8" type="ORF">CYCCA115_LOCUS7044</name>
</gene>
<dbReference type="EMBL" id="CAKOGP040000890">
    <property type="protein sequence ID" value="CAJ1940442.1"/>
    <property type="molecule type" value="Genomic_DNA"/>
</dbReference>
<protein>
    <recommendedName>
        <fullName evidence="10">Exonuclease 1</fullName>
    </recommendedName>
</protein>
<sequence length="753" mass="84093">MGIKGLHKGLSFCTEKGNMTQFQGRRIAIDTSSWLHKSVYSVSETYVESTERNCVDPKCILVSSRYIRKRCEELLKVFKVAEIFLVMDGKRCPLKVNESAEREHRRQQNLREARVYKRNGRNDKAEEKYKMCIKIKDELTHEVMAEVSKAFGGSRKVSVIWSPYEADAQLAKLCVDQMADAVVTEDSDVLVYSVAARVAFPVIFKLDRTSGVCDIISMAWLLDPPKVQQIGKARSALEGLLLNFASRESKRPGFGARLFVQGCVLAGCDYAHSLPGMGLVSSMKSCRNHSFRNEEVRFKKILESLPKKSKQNIDIDAYEATLAKSEAVFYYHVVLHTNGHKKHIAVPRLSNEGSGTGHCATDHSPLLGRFGDELNFLGEIDTSRLQSARNAMPPQHASSDNRKPLQPSNSSKKPISKWFQPVTKMKNPYSSDANSTNLFLKSNHKTNTLTSNIQRCNELPDTRYAKRVFPTFTADTSNHGQRNQQNLLSSTERKVGKSAQCSAGAFEYGADEDDSGSVCVLDLMAADNGKKEAVVFGTDDAYRIDEIHDENDCIIVSRVEKQAGTKTLSDTSECTIHNQEQHKDYISDLGDSDFSPPLTVHASSEADEVLTESRFFAKSSARRITLEPADVKDTQKYEMTGQNRLDLQGRKRRKNSRSIASSRESTDSFLDDVVDSPSVEDCVQQRPYKVGRKLGAPKTFGAIEAGFAKQRKRSSFEGVCAGKKVEILRPSASKSRGQVDCYFKPRSLYIANP</sequence>
<evidence type="ECO:0000256" key="3">
    <source>
        <dbReference type="ARBA" id="ARBA00022801"/>
    </source>
</evidence>
<dbReference type="SMART" id="SM00484">
    <property type="entry name" value="XPGI"/>
    <property type="match status" value="1"/>
</dbReference>
<dbReference type="Pfam" id="PF00867">
    <property type="entry name" value="XPG_I"/>
    <property type="match status" value="1"/>
</dbReference>
<dbReference type="InterPro" id="IPR006084">
    <property type="entry name" value="XPG/Rad2"/>
</dbReference>
<feature type="domain" description="XPG-I" evidence="6">
    <location>
        <begin position="153"/>
        <end position="224"/>
    </location>
</feature>
<reference evidence="8" key="1">
    <citation type="submission" date="2023-08" db="EMBL/GenBank/DDBJ databases">
        <authorList>
            <person name="Audoor S."/>
            <person name="Bilcke G."/>
        </authorList>
    </citation>
    <scope>NUCLEOTIDE SEQUENCE</scope>
</reference>
<keyword evidence="9" id="KW-1185">Reference proteome</keyword>
<evidence type="ECO:0000313" key="9">
    <source>
        <dbReference type="Proteomes" id="UP001295423"/>
    </source>
</evidence>
<evidence type="ECO:0000259" key="7">
    <source>
        <dbReference type="SMART" id="SM00485"/>
    </source>
</evidence>
<dbReference type="SUPFAM" id="SSF47807">
    <property type="entry name" value="5' to 3' exonuclease, C-terminal subdomain"/>
    <property type="match status" value="1"/>
</dbReference>
<dbReference type="Pfam" id="PF00752">
    <property type="entry name" value="XPG_N"/>
    <property type="match status" value="1"/>
</dbReference>
<evidence type="ECO:0000259" key="6">
    <source>
        <dbReference type="SMART" id="SM00484"/>
    </source>
</evidence>
<accession>A0AAD2CR39</accession>
<dbReference type="Gene3D" id="1.10.150.20">
    <property type="entry name" value="5' to 3' exonuclease, C-terminal subdomain"/>
    <property type="match status" value="1"/>
</dbReference>
<comment type="caution">
    <text evidence="8">The sequence shown here is derived from an EMBL/GenBank/DDBJ whole genome shotgun (WGS) entry which is preliminary data.</text>
</comment>
<keyword evidence="1" id="KW-0597">Phosphoprotein</keyword>
<dbReference type="PRINTS" id="PR00853">
    <property type="entry name" value="XPGRADSUPER"/>
</dbReference>
<evidence type="ECO:0000256" key="1">
    <source>
        <dbReference type="ARBA" id="ARBA00022553"/>
    </source>
</evidence>
<dbReference type="InterPro" id="IPR006085">
    <property type="entry name" value="XPG_DNA_repair_N"/>
</dbReference>
<dbReference type="PANTHER" id="PTHR11081">
    <property type="entry name" value="FLAP ENDONUCLEASE FAMILY MEMBER"/>
    <property type="match status" value="1"/>
</dbReference>
<dbReference type="Proteomes" id="UP001295423">
    <property type="component" value="Unassembled WGS sequence"/>
</dbReference>
<organism evidence="8 9">
    <name type="scientific">Cylindrotheca closterium</name>
    <dbReference type="NCBI Taxonomy" id="2856"/>
    <lineage>
        <taxon>Eukaryota</taxon>
        <taxon>Sar</taxon>
        <taxon>Stramenopiles</taxon>
        <taxon>Ochrophyta</taxon>
        <taxon>Bacillariophyta</taxon>
        <taxon>Bacillariophyceae</taxon>
        <taxon>Bacillariophycidae</taxon>
        <taxon>Bacillariales</taxon>
        <taxon>Bacillariaceae</taxon>
        <taxon>Cylindrotheca</taxon>
    </lineage>
</organism>
<feature type="region of interest" description="Disordered" evidence="5">
    <location>
        <begin position="386"/>
        <end position="421"/>
    </location>
</feature>
<dbReference type="Gene3D" id="3.40.50.1010">
    <property type="entry name" value="5'-nuclease"/>
    <property type="match status" value="1"/>
</dbReference>
<dbReference type="InterPro" id="IPR006086">
    <property type="entry name" value="XPG-I_dom"/>
</dbReference>
<evidence type="ECO:0000256" key="4">
    <source>
        <dbReference type="ARBA" id="ARBA00023128"/>
    </source>
</evidence>
<name>A0AAD2CR39_9STRA</name>
<feature type="domain" description="XPG N-terminal" evidence="7">
    <location>
        <begin position="1"/>
        <end position="109"/>
    </location>
</feature>
<dbReference type="AlphaFoldDB" id="A0AAD2CR39"/>
<evidence type="ECO:0000256" key="5">
    <source>
        <dbReference type="SAM" id="MobiDB-lite"/>
    </source>
</evidence>
<dbReference type="PANTHER" id="PTHR11081:SF65">
    <property type="entry name" value="DNA DAMAGE-INDUCIBLE PROTEIN DIN7-RELATED"/>
    <property type="match status" value="1"/>
</dbReference>
<proteinExistence type="predicted"/>
<keyword evidence="4" id="KW-0496">Mitochondrion</keyword>
<evidence type="ECO:0000256" key="2">
    <source>
        <dbReference type="ARBA" id="ARBA00022722"/>
    </source>
</evidence>
<dbReference type="SMART" id="SM00485">
    <property type="entry name" value="XPGN"/>
    <property type="match status" value="1"/>
</dbReference>
<evidence type="ECO:0008006" key="10">
    <source>
        <dbReference type="Google" id="ProtNLM"/>
    </source>
</evidence>
<dbReference type="InterPro" id="IPR036279">
    <property type="entry name" value="5-3_exonuclease_C_sf"/>
</dbReference>
<keyword evidence="2" id="KW-0540">Nuclease</keyword>
<feature type="region of interest" description="Disordered" evidence="5">
    <location>
        <begin position="648"/>
        <end position="669"/>
    </location>
</feature>
<dbReference type="GO" id="GO:0017108">
    <property type="term" value="F:5'-flap endonuclease activity"/>
    <property type="evidence" value="ECO:0007669"/>
    <property type="project" value="TreeGrafter"/>
</dbReference>
<keyword evidence="3" id="KW-0378">Hydrolase</keyword>
<evidence type="ECO:0000313" key="8">
    <source>
        <dbReference type="EMBL" id="CAJ1940442.1"/>
    </source>
</evidence>
<dbReference type="InterPro" id="IPR029060">
    <property type="entry name" value="PIN-like_dom_sf"/>
</dbReference>
<dbReference type="SUPFAM" id="SSF88723">
    <property type="entry name" value="PIN domain-like"/>
    <property type="match status" value="1"/>
</dbReference>